<dbReference type="InterPro" id="IPR018520">
    <property type="entry name" value="UPP_synth-like_CS"/>
</dbReference>
<dbReference type="Proteomes" id="UP000008141">
    <property type="component" value="Unassembled WGS sequence"/>
</dbReference>
<proteinExistence type="inferred from homology"/>
<dbReference type="PROSITE" id="PS01066">
    <property type="entry name" value="UPP_SYNTHASE"/>
    <property type="match status" value="1"/>
</dbReference>
<dbReference type="PANTHER" id="PTHR10291:SF0">
    <property type="entry name" value="DEHYDRODOLICHYL DIPHOSPHATE SYNTHASE 2"/>
    <property type="match status" value="1"/>
</dbReference>
<dbReference type="PANTHER" id="PTHR10291">
    <property type="entry name" value="DEHYDRODOLICHYL DIPHOSPHATE SYNTHASE FAMILY MEMBER"/>
    <property type="match status" value="1"/>
</dbReference>
<reference evidence="4 5" key="1">
    <citation type="journal article" date="2010" name="Plant Cell">
        <title>The Chlorella variabilis NC64A genome reveals adaptation to photosymbiosis, coevolution with viruses, and cryptic sex.</title>
        <authorList>
            <person name="Blanc G."/>
            <person name="Duncan G."/>
            <person name="Agarkova I."/>
            <person name="Borodovsky M."/>
            <person name="Gurnon J."/>
            <person name="Kuo A."/>
            <person name="Lindquist E."/>
            <person name="Lucas S."/>
            <person name="Pangilinan J."/>
            <person name="Polle J."/>
            <person name="Salamov A."/>
            <person name="Terry A."/>
            <person name="Yamada T."/>
            <person name="Dunigan D.D."/>
            <person name="Grigoriev I.V."/>
            <person name="Claverie J.M."/>
            <person name="Van Etten J.L."/>
        </authorList>
    </citation>
    <scope>NUCLEOTIDE SEQUENCE [LARGE SCALE GENOMIC DNA]</scope>
    <source>
        <strain evidence="4 5">NC64A</strain>
    </source>
</reference>
<gene>
    <name evidence="4" type="ORF">CHLNCDRAFT_29281</name>
</gene>
<protein>
    <recommendedName>
        <fullName evidence="3">Alkyl transferase</fullName>
        <ecNumber evidence="3">2.5.1.-</ecNumber>
    </recommendedName>
</protein>
<keyword evidence="5" id="KW-1185">Reference proteome</keyword>
<comment type="similarity">
    <text evidence="3">Belongs to the UPP synthase family.</text>
</comment>
<evidence type="ECO:0000256" key="2">
    <source>
        <dbReference type="ARBA" id="ARBA00022679"/>
    </source>
</evidence>
<dbReference type="GO" id="GO:0016094">
    <property type="term" value="P:polyprenol biosynthetic process"/>
    <property type="evidence" value="ECO:0007669"/>
    <property type="project" value="TreeGrafter"/>
</dbReference>
<dbReference type="STRING" id="554065.E1Z339"/>
<dbReference type="InParanoid" id="E1Z339"/>
<evidence type="ECO:0000313" key="5">
    <source>
        <dbReference type="Proteomes" id="UP000008141"/>
    </source>
</evidence>
<dbReference type="EMBL" id="GL433835">
    <property type="protein sequence ID" value="EFN60106.1"/>
    <property type="molecule type" value="Genomic_DNA"/>
</dbReference>
<dbReference type="FunCoup" id="E1Z339">
    <property type="interactions" value="15"/>
</dbReference>
<dbReference type="AlphaFoldDB" id="E1Z339"/>
<dbReference type="Pfam" id="PF01255">
    <property type="entry name" value="Prenyltransf"/>
    <property type="match status" value="1"/>
</dbReference>
<name>E1Z339_CHLVA</name>
<dbReference type="EC" id="2.5.1.-" evidence="3"/>
<dbReference type="CDD" id="cd00475">
    <property type="entry name" value="Cis_IPPS"/>
    <property type="match status" value="1"/>
</dbReference>
<dbReference type="InterPro" id="IPR001441">
    <property type="entry name" value="UPP_synth-like"/>
</dbReference>
<evidence type="ECO:0000256" key="3">
    <source>
        <dbReference type="RuleBase" id="RU363018"/>
    </source>
</evidence>
<accession>E1Z339</accession>
<keyword evidence="2 3" id="KW-0808">Transferase</keyword>
<dbReference type="OrthoDB" id="4173905at2759"/>
<comment type="cofactor">
    <cofactor evidence="1">
        <name>Mg(2+)</name>
        <dbReference type="ChEBI" id="CHEBI:18420"/>
    </cofactor>
</comment>
<organism evidence="5">
    <name type="scientific">Chlorella variabilis</name>
    <name type="common">Green alga</name>
    <dbReference type="NCBI Taxonomy" id="554065"/>
    <lineage>
        <taxon>Eukaryota</taxon>
        <taxon>Viridiplantae</taxon>
        <taxon>Chlorophyta</taxon>
        <taxon>core chlorophytes</taxon>
        <taxon>Trebouxiophyceae</taxon>
        <taxon>Chlorellales</taxon>
        <taxon>Chlorellaceae</taxon>
        <taxon>Chlorella clade</taxon>
        <taxon>Chlorella</taxon>
    </lineage>
</organism>
<dbReference type="KEGG" id="cvr:CHLNCDRAFT_29281"/>
<dbReference type="GeneID" id="17359050"/>
<dbReference type="GO" id="GO:0045547">
    <property type="term" value="F:ditrans,polycis-polyprenyl diphosphate synthase [(2E,6E)-farnesyl diphosphate specific] activity"/>
    <property type="evidence" value="ECO:0007669"/>
    <property type="project" value="TreeGrafter"/>
</dbReference>
<dbReference type="NCBIfam" id="TIGR00055">
    <property type="entry name" value="uppS"/>
    <property type="match status" value="1"/>
</dbReference>
<dbReference type="SUPFAM" id="SSF64005">
    <property type="entry name" value="Undecaprenyl diphosphate synthase"/>
    <property type="match status" value="1"/>
</dbReference>
<dbReference type="RefSeq" id="XP_005852208.1">
    <property type="nucleotide sequence ID" value="XM_005852146.1"/>
</dbReference>
<evidence type="ECO:0000313" key="4">
    <source>
        <dbReference type="EMBL" id="EFN60106.1"/>
    </source>
</evidence>
<sequence>MDGNSRWAAARKRPAAFGYQQGVEALRSVVRCCHSWRVPCLTVYAFSAENWARPAAEVDALLALMERTLAAEVAELAAQGVRLRFIGELGMLPQSLQRQMRSAELATGDNSDLHLTVAVSYSGRQDVTLAVQEIARLAAGGELRPADVTPALIEQHLATRQLPHAWRHPDLLIRTSGERRLSNFLTWECAYSELYFSDVMWPDFGEKELFQALEDYAQRERRFGSRRRP</sequence>
<evidence type="ECO:0000256" key="1">
    <source>
        <dbReference type="ARBA" id="ARBA00001946"/>
    </source>
</evidence>
<dbReference type="Gene3D" id="3.40.1180.10">
    <property type="entry name" value="Decaprenyl diphosphate synthase-like"/>
    <property type="match status" value="1"/>
</dbReference>
<dbReference type="OMA" id="TKGQPDP"/>
<dbReference type="InterPro" id="IPR036424">
    <property type="entry name" value="UPP_synth-like_sf"/>
</dbReference>
<dbReference type="HAMAP" id="MF_01139">
    <property type="entry name" value="ISPT"/>
    <property type="match status" value="1"/>
</dbReference>
<dbReference type="eggNOG" id="KOG1602">
    <property type="taxonomic scope" value="Eukaryota"/>
</dbReference>